<dbReference type="AlphaFoldDB" id="A0A2T6ZT84"/>
<feature type="transmembrane region" description="Helical" evidence="1">
    <location>
        <begin position="40"/>
        <end position="61"/>
    </location>
</feature>
<keyword evidence="1" id="KW-1133">Transmembrane helix</keyword>
<keyword evidence="1" id="KW-0812">Transmembrane</keyword>
<sequence length="74" mass="7909">MRNMNGGGALVGFSLVIILVMAMAVVMAMVVVGWLGGVGVFAEIAGCFRFSCSLLLGCYCVEWSGGHSTWMTWR</sequence>
<keyword evidence="3" id="KW-1185">Reference proteome</keyword>
<evidence type="ECO:0000313" key="2">
    <source>
        <dbReference type="EMBL" id="PUU78698.1"/>
    </source>
</evidence>
<protein>
    <submittedName>
        <fullName evidence="2">Uncharacterized protein</fullName>
    </submittedName>
</protein>
<evidence type="ECO:0000256" key="1">
    <source>
        <dbReference type="SAM" id="Phobius"/>
    </source>
</evidence>
<keyword evidence="1" id="KW-0472">Membrane</keyword>
<organism evidence="2 3">
    <name type="scientific">Tuber borchii</name>
    <name type="common">White truffle</name>
    <dbReference type="NCBI Taxonomy" id="42251"/>
    <lineage>
        <taxon>Eukaryota</taxon>
        <taxon>Fungi</taxon>
        <taxon>Dikarya</taxon>
        <taxon>Ascomycota</taxon>
        <taxon>Pezizomycotina</taxon>
        <taxon>Pezizomycetes</taxon>
        <taxon>Pezizales</taxon>
        <taxon>Tuberaceae</taxon>
        <taxon>Tuber</taxon>
    </lineage>
</organism>
<comment type="caution">
    <text evidence="2">The sequence shown here is derived from an EMBL/GenBank/DDBJ whole genome shotgun (WGS) entry which is preliminary data.</text>
</comment>
<feature type="transmembrane region" description="Helical" evidence="1">
    <location>
        <begin position="12"/>
        <end position="34"/>
    </location>
</feature>
<dbReference type="EMBL" id="NESQ01000109">
    <property type="protein sequence ID" value="PUU78698.1"/>
    <property type="molecule type" value="Genomic_DNA"/>
</dbReference>
<gene>
    <name evidence="2" type="ORF">B9Z19DRAFT_1083392</name>
</gene>
<reference evidence="2 3" key="1">
    <citation type="submission" date="2017-04" db="EMBL/GenBank/DDBJ databases">
        <title>Draft genome sequence of Tuber borchii Vittad., a whitish edible truffle.</title>
        <authorList>
            <consortium name="DOE Joint Genome Institute"/>
            <person name="Murat C."/>
            <person name="Kuo A."/>
            <person name="Barry K.W."/>
            <person name="Clum A."/>
            <person name="Dockter R.B."/>
            <person name="Fauchery L."/>
            <person name="Iotti M."/>
            <person name="Kohler A."/>
            <person name="Labutti K."/>
            <person name="Lindquist E.A."/>
            <person name="Lipzen A."/>
            <person name="Ohm R.A."/>
            <person name="Wang M."/>
            <person name="Grigoriev I.V."/>
            <person name="Zambonelli A."/>
            <person name="Martin F.M."/>
        </authorList>
    </citation>
    <scope>NUCLEOTIDE SEQUENCE [LARGE SCALE GENOMIC DNA]</scope>
    <source>
        <strain evidence="2 3">Tbo3840</strain>
    </source>
</reference>
<name>A0A2T6ZT84_TUBBO</name>
<evidence type="ECO:0000313" key="3">
    <source>
        <dbReference type="Proteomes" id="UP000244722"/>
    </source>
</evidence>
<accession>A0A2T6ZT84</accession>
<proteinExistence type="predicted"/>
<dbReference type="Proteomes" id="UP000244722">
    <property type="component" value="Unassembled WGS sequence"/>
</dbReference>